<accession>A0A7C8MNL9</accession>
<feature type="non-terminal residue" evidence="2">
    <location>
        <position position="1"/>
    </location>
</feature>
<evidence type="ECO:0000313" key="3">
    <source>
        <dbReference type="Proteomes" id="UP000481861"/>
    </source>
</evidence>
<evidence type="ECO:0000313" key="2">
    <source>
        <dbReference type="EMBL" id="KAF2877762.1"/>
    </source>
</evidence>
<evidence type="ECO:0000256" key="1">
    <source>
        <dbReference type="SAM" id="MobiDB-lite"/>
    </source>
</evidence>
<dbReference type="EMBL" id="JAADJZ010000001">
    <property type="protein sequence ID" value="KAF2877762.1"/>
    <property type="molecule type" value="Genomic_DNA"/>
</dbReference>
<dbReference type="Proteomes" id="UP000481861">
    <property type="component" value="Unassembled WGS sequence"/>
</dbReference>
<comment type="caution">
    <text evidence="2">The sequence shown here is derived from an EMBL/GenBank/DDBJ whole genome shotgun (WGS) entry which is preliminary data.</text>
</comment>
<feature type="region of interest" description="Disordered" evidence="1">
    <location>
        <begin position="1"/>
        <end position="22"/>
    </location>
</feature>
<dbReference type="OrthoDB" id="2153847at2759"/>
<proteinExistence type="predicted"/>
<organism evidence="2 3">
    <name type="scientific">Massariosphaeria phaeospora</name>
    <dbReference type="NCBI Taxonomy" id="100035"/>
    <lineage>
        <taxon>Eukaryota</taxon>
        <taxon>Fungi</taxon>
        <taxon>Dikarya</taxon>
        <taxon>Ascomycota</taxon>
        <taxon>Pezizomycotina</taxon>
        <taxon>Dothideomycetes</taxon>
        <taxon>Pleosporomycetidae</taxon>
        <taxon>Pleosporales</taxon>
        <taxon>Pleosporales incertae sedis</taxon>
        <taxon>Massariosphaeria</taxon>
    </lineage>
</organism>
<name>A0A7C8MNL9_9PLEO</name>
<sequence length="89" mass="9034">FGSCADPTIVFGPTSDGRQEDAFEPSDIATFPQGSALNIDIISNFICDQLVNACEADEAALATCETAAAAASGLEAQEAADAFNAALGF</sequence>
<gene>
    <name evidence="2" type="ORF">BDV95DRAFT_479579</name>
</gene>
<dbReference type="AlphaFoldDB" id="A0A7C8MNL9"/>
<keyword evidence="3" id="KW-1185">Reference proteome</keyword>
<protein>
    <submittedName>
        <fullName evidence="2">Uncharacterized protein</fullName>
    </submittedName>
</protein>
<reference evidence="2 3" key="1">
    <citation type="submission" date="2020-01" db="EMBL/GenBank/DDBJ databases">
        <authorList>
            <consortium name="DOE Joint Genome Institute"/>
            <person name="Haridas S."/>
            <person name="Albert R."/>
            <person name="Binder M."/>
            <person name="Bloem J."/>
            <person name="Labutti K."/>
            <person name="Salamov A."/>
            <person name="Andreopoulos B."/>
            <person name="Baker S.E."/>
            <person name="Barry K."/>
            <person name="Bills G."/>
            <person name="Bluhm B.H."/>
            <person name="Cannon C."/>
            <person name="Castanera R."/>
            <person name="Culley D.E."/>
            <person name="Daum C."/>
            <person name="Ezra D."/>
            <person name="Gonzalez J.B."/>
            <person name="Henrissat B."/>
            <person name="Kuo A."/>
            <person name="Liang C."/>
            <person name="Lipzen A."/>
            <person name="Lutzoni F."/>
            <person name="Magnuson J."/>
            <person name="Mondo S."/>
            <person name="Nolan M."/>
            <person name="Ohm R."/>
            <person name="Pangilinan J."/>
            <person name="Park H.-J.H."/>
            <person name="Ramirez L."/>
            <person name="Alfaro M."/>
            <person name="Sun H."/>
            <person name="Tritt A."/>
            <person name="Yoshinaga Y."/>
            <person name="Zwiers L.-H.L."/>
            <person name="Turgeon B.G."/>
            <person name="Goodwin S.B."/>
            <person name="Spatafora J.W."/>
            <person name="Crous P.W."/>
            <person name="Grigoriev I.V."/>
        </authorList>
    </citation>
    <scope>NUCLEOTIDE SEQUENCE [LARGE SCALE GENOMIC DNA]</scope>
    <source>
        <strain evidence="2 3">CBS 611.86</strain>
    </source>
</reference>